<accession>A0ABD8AJ39</accession>
<evidence type="ECO:0000256" key="3">
    <source>
        <dbReference type="ARBA" id="ARBA00022692"/>
    </source>
</evidence>
<dbReference type="PANTHER" id="PTHR23513:SF6">
    <property type="entry name" value="MAJOR FACILITATOR SUPERFAMILY ASSOCIATED DOMAIN-CONTAINING PROTEIN"/>
    <property type="match status" value="1"/>
</dbReference>
<feature type="transmembrane region" description="Helical" evidence="6">
    <location>
        <begin position="222"/>
        <end position="240"/>
    </location>
</feature>
<dbReference type="PANTHER" id="PTHR23513">
    <property type="entry name" value="INTEGRAL MEMBRANE EFFLUX PROTEIN-RELATED"/>
    <property type="match status" value="1"/>
</dbReference>
<evidence type="ECO:0000256" key="4">
    <source>
        <dbReference type="ARBA" id="ARBA00022989"/>
    </source>
</evidence>
<keyword evidence="2" id="KW-1003">Cell membrane</keyword>
<dbReference type="AlphaFoldDB" id="A0ABD8AJ39"/>
<evidence type="ECO:0000313" key="8">
    <source>
        <dbReference type="Proteomes" id="UP001327314"/>
    </source>
</evidence>
<feature type="transmembrane region" description="Helical" evidence="6">
    <location>
        <begin position="294"/>
        <end position="314"/>
    </location>
</feature>
<feature type="transmembrane region" description="Helical" evidence="6">
    <location>
        <begin position="363"/>
        <end position="384"/>
    </location>
</feature>
<feature type="transmembrane region" description="Helical" evidence="6">
    <location>
        <begin position="390"/>
        <end position="407"/>
    </location>
</feature>
<keyword evidence="5 6" id="KW-0472">Membrane</keyword>
<dbReference type="Gene3D" id="1.20.1250.20">
    <property type="entry name" value="MFS general substrate transporter like domains"/>
    <property type="match status" value="1"/>
</dbReference>
<evidence type="ECO:0000256" key="2">
    <source>
        <dbReference type="ARBA" id="ARBA00022475"/>
    </source>
</evidence>
<proteinExistence type="predicted"/>
<feature type="transmembrane region" description="Helical" evidence="6">
    <location>
        <begin position="46"/>
        <end position="67"/>
    </location>
</feature>
<organism evidence="7 8">
    <name type="scientific">Mycoplasmopsis cynos</name>
    <dbReference type="NCBI Taxonomy" id="171284"/>
    <lineage>
        <taxon>Bacteria</taxon>
        <taxon>Bacillati</taxon>
        <taxon>Mycoplasmatota</taxon>
        <taxon>Mycoplasmoidales</taxon>
        <taxon>Metamycoplasmataceae</taxon>
        <taxon>Mycoplasmopsis</taxon>
    </lineage>
</organism>
<evidence type="ECO:0000313" key="7">
    <source>
        <dbReference type="EMBL" id="WQQ20048.1"/>
    </source>
</evidence>
<feature type="transmembrane region" description="Helical" evidence="6">
    <location>
        <begin position="320"/>
        <end position="342"/>
    </location>
</feature>
<evidence type="ECO:0000256" key="5">
    <source>
        <dbReference type="ARBA" id="ARBA00023136"/>
    </source>
</evidence>
<evidence type="ECO:0008006" key="9">
    <source>
        <dbReference type="Google" id="ProtNLM"/>
    </source>
</evidence>
<keyword evidence="3 6" id="KW-0812">Transmembrane</keyword>
<sequence length="421" mass="49374">MEQVITKKTNIINKFKYTSALIISILGTEAVKLSSSVYIFKLTENFWLVSLFYLFIQLPALIVYIFGPKIVQKFTNKQIIFFADFSSFLVVLIVFVIYFLIDTNIYGHTFSWILTISSSLYGLFNSFRFLAIKNIIFYLSNNSHDMKQYNLFNSLGLSFASFLSPILGFLLFKYFPFWATLLLNMITFLTSTSLYLCLKQKKNHIEFIEQHDVEIKTSKNKYLNWTFAISLGFLITILLYPKQAGINQFFSFVNYDYKEWTFIFTICIFGFGLIGTLCSFLLNKINAHNRSLYFNIIILVIALLSFIWLFLNIINDPKLLLISYLILNALTQMLSSLVLPIGNNYIFMIFDKKEFTRQNSYILVYRIVFYTILILLLTVLYLYAGFVVMFLMYSLILLIICLFIFYSKYKIQKQEVNQADK</sequence>
<evidence type="ECO:0000256" key="1">
    <source>
        <dbReference type="ARBA" id="ARBA00004651"/>
    </source>
</evidence>
<gene>
    <name evidence="7" type="ORF">RRG46_00625</name>
</gene>
<dbReference type="InterPro" id="IPR036259">
    <property type="entry name" value="MFS_trans_sf"/>
</dbReference>
<comment type="subcellular location">
    <subcellularLocation>
        <location evidence="1">Cell membrane</location>
        <topology evidence="1">Multi-pass membrane protein</topology>
    </subcellularLocation>
</comment>
<dbReference type="EMBL" id="CP141046">
    <property type="protein sequence ID" value="WQQ20048.1"/>
    <property type="molecule type" value="Genomic_DNA"/>
</dbReference>
<feature type="transmembrane region" description="Helical" evidence="6">
    <location>
        <begin position="20"/>
        <end position="40"/>
    </location>
</feature>
<feature type="transmembrane region" description="Helical" evidence="6">
    <location>
        <begin position="260"/>
        <end position="282"/>
    </location>
</feature>
<feature type="transmembrane region" description="Helical" evidence="6">
    <location>
        <begin position="177"/>
        <end position="198"/>
    </location>
</feature>
<feature type="transmembrane region" description="Helical" evidence="6">
    <location>
        <begin position="79"/>
        <end position="101"/>
    </location>
</feature>
<evidence type="ECO:0000256" key="6">
    <source>
        <dbReference type="SAM" id="Phobius"/>
    </source>
</evidence>
<name>A0ABD8AJ39_9BACT</name>
<reference evidence="7 8" key="1">
    <citation type="submission" date="2023-12" db="EMBL/GenBank/DDBJ databases">
        <title>Hybrid Genome Assemblies of Mycoplasma cynos and Mycoplasma felis isolated from Dogs and Cats with Infectious Respiratory Disease.</title>
        <authorList>
            <person name="Framst I."/>
            <person name="Cai H."/>
            <person name="Ramesh P."/>
            <person name="Maboni G."/>
        </authorList>
    </citation>
    <scope>NUCLEOTIDE SEQUENCE [LARGE SCALE GENOMIC DNA]</scope>
    <source>
        <strain evidence="7 8">30510</strain>
    </source>
</reference>
<dbReference type="GO" id="GO:0005886">
    <property type="term" value="C:plasma membrane"/>
    <property type="evidence" value="ECO:0007669"/>
    <property type="project" value="UniProtKB-SubCell"/>
</dbReference>
<dbReference type="SUPFAM" id="SSF103473">
    <property type="entry name" value="MFS general substrate transporter"/>
    <property type="match status" value="1"/>
</dbReference>
<protein>
    <recommendedName>
        <fullName evidence="9">MFS transporter</fullName>
    </recommendedName>
</protein>
<dbReference type="RefSeq" id="WP_322936165.1">
    <property type="nucleotide sequence ID" value="NZ_CP141043.1"/>
</dbReference>
<dbReference type="Proteomes" id="UP001327314">
    <property type="component" value="Chromosome"/>
</dbReference>
<keyword evidence="4 6" id="KW-1133">Transmembrane helix</keyword>
<feature type="transmembrane region" description="Helical" evidence="6">
    <location>
        <begin position="151"/>
        <end position="171"/>
    </location>
</feature>